<dbReference type="EMBL" id="BLAE01000027">
    <property type="protein sequence ID" value="GES11187.1"/>
    <property type="molecule type" value="Genomic_DNA"/>
</dbReference>
<evidence type="ECO:0000256" key="3">
    <source>
        <dbReference type="ARBA" id="ARBA00022723"/>
    </source>
</evidence>
<keyword evidence="10" id="KW-1185">Reference proteome</keyword>
<organism evidence="9 10">
    <name type="scientific">Acrocarpospora macrocephala</name>
    <dbReference type="NCBI Taxonomy" id="150177"/>
    <lineage>
        <taxon>Bacteria</taxon>
        <taxon>Bacillati</taxon>
        <taxon>Actinomycetota</taxon>
        <taxon>Actinomycetes</taxon>
        <taxon>Streptosporangiales</taxon>
        <taxon>Streptosporangiaceae</taxon>
        <taxon>Acrocarpospora</taxon>
    </lineage>
</organism>
<dbReference type="InterPro" id="IPR036922">
    <property type="entry name" value="Rieske_2Fe-2S_sf"/>
</dbReference>
<feature type="domain" description="Rieske" evidence="8">
    <location>
        <begin position="70"/>
        <end position="175"/>
    </location>
</feature>
<evidence type="ECO:0000256" key="1">
    <source>
        <dbReference type="ARBA" id="ARBA00001962"/>
    </source>
</evidence>
<dbReference type="RefSeq" id="WP_155356568.1">
    <property type="nucleotide sequence ID" value="NZ_BAAAHL010000018.1"/>
</dbReference>
<name>A0A5M3WPD6_9ACTN</name>
<feature type="region of interest" description="Disordered" evidence="7">
    <location>
        <begin position="1"/>
        <end position="20"/>
    </location>
</feature>
<dbReference type="InterPro" id="IPR001663">
    <property type="entry name" value="Rng_hydr_dOase-A"/>
</dbReference>
<dbReference type="Gene3D" id="3.90.380.10">
    <property type="entry name" value="Naphthalene 1,2-dioxygenase Alpha Subunit, Chain A, domain 1"/>
    <property type="match status" value="1"/>
</dbReference>
<dbReference type="GO" id="GO:0016705">
    <property type="term" value="F:oxidoreductase activity, acting on paired donors, with incorporation or reduction of molecular oxygen"/>
    <property type="evidence" value="ECO:0007669"/>
    <property type="project" value="UniProtKB-ARBA"/>
</dbReference>
<evidence type="ECO:0000313" key="10">
    <source>
        <dbReference type="Proteomes" id="UP000331127"/>
    </source>
</evidence>
<dbReference type="PANTHER" id="PTHR43756:SF5">
    <property type="entry name" value="CHOLINE MONOOXYGENASE, CHLOROPLASTIC"/>
    <property type="match status" value="1"/>
</dbReference>
<keyword evidence="5" id="KW-0408">Iron</keyword>
<dbReference type="SUPFAM" id="SSF50022">
    <property type="entry name" value="ISP domain"/>
    <property type="match status" value="1"/>
</dbReference>
<comment type="caution">
    <text evidence="9">The sequence shown here is derived from an EMBL/GenBank/DDBJ whole genome shotgun (WGS) entry which is preliminary data.</text>
</comment>
<evidence type="ECO:0000256" key="7">
    <source>
        <dbReference type="SAM" id="MobiDB-lite"/>
    </source>
</evidence>
<dbReference type="Pfam" id="PF00848">
    <property type="entry name" value="Ring_hydroxyl_A"/>
    <property type="match status" value="1"/>
</dbReference>
<dbReference type="InterPro" id="IPR017941">
    <property type="entry name" value="Rieske_2Fe-2S"/>
</dbReference>
<dbReference type="SUPFAM" id="SSF55961">
    <property type="entry name" value="Bet v1-like"/>
    <property type="match status" value="1"/>
</dbReference>
<dbReference type="PROSITE" id="PS51296">
    <property type="entry name" value="RIESKE"/>
    <property type="match status" value="1"/>
</dbReference>
<evidence type="ECO:0000313" key="9">
    <source>
        <dbReference type="EMBL" id="GES11187.1"/>
    </source>
</evidence>
<dbReference type="GO" id="GO:0051537">
    <property type="term" value="F:2 iron, 2 sulfur cluster binding"/>
    <property type="evidence" value="ECO:0007669"/>
    <property type="project" value="UniProtKB-KW"/>
</dbReference>
<sequence>MTTETQSPNRRSPRQRHSKAVDVARRGLSLVMNHSNEQADAVYEQPASRYLDLDRFEREKRVLFRERPVFAGLSVELPTPGSYKTLDLPGCPLVIARQADGSLRAFVNACLHRGANVAYDAGSARTFVCKFHGWAYNLDGTLRKVRGGDNFGQLDPGCTGLAQVAVAEKYGLIFVRGTRLAEAPEPIDVDEVLCGLGPQFAEWSLEMDLSAPAIHPPVVTASNWKLAVDGYLEPYHFASLHKTTVAKYNNSNQATVDIHGPHVMSGFLGRKINELAEIDEGEWPLMRHVQLIYFLFPNVILSVMQDHVEYSLILPGRSVAENVMHHNYFAYTDWANEDVHHKRFHNTQWILTAEDIPMAEECHRNIAQGAIDKFYFGRNEPALQHFHKTIETELAAAQH</sequence>
<keyword evidence="2" id="KW-0001">2Fe-2S</keyword>
<keyword evidence="3" id="KW-0479">Metal-binding</keyword>
<evidence type="ECO:0000256" key="6">
    <source>
        <dbReference type="ARBA" id="ARBA00023014"/>
    </source>
</evidence>
<evidence type="ECO:0000256" key="2">
    <source>
        <dbReference type="ARBA" id="ARBA00022714"/>
    </source>
</evidence>
<keyword evidence="6" id="KW-0411">Iron-sulfur</keyword>
<keyword evidence="4" id="KW-0560">Oxidoreductase</keyword>
<gene>
    <name evidence="9" type="ORF">Amac_047840</name>
</gene>
<dbReference type="AlphaFoldDB" id="A0A5M3WPD6"/>
<dbReference type="PANTHER" id="PTHR43756">
    <property type="entry name" value="CHOLINE MONOOXYGENASE, CHLOROPLASTIC"/>
    <property type="match status" value="1"/>
</dbReference>
<feature type="compositionally biased region" description="Polar residues" evidence="7">
    <location>
        <begin position="1"/>
        <end position="10"/>
    </location>
</feature>
<dbReference type="OrthoDB" id="5243643at2"/>
<dbReference type="GO" id="GO:0004497">
    <property type="term" value="F:monooxygenase activity"/>
    <property type="evidence" value="ECO:0007669"/>
    <property type="project" value="UniProtKB-ARBA"/>
</dbReference>
<proteinExistence type="predicted"/>
<dbReference type="Gene3D" id="2.102.10.10">
    <property type="entry name" value="Rieske [2Fe-2S] iron-sulphur domain"/>
    <property type="match status" value="1"/>
</dbReference>
<dbReference type="CDD" id="cd03469">
    <property type="entry name" value="Rieske_RO_Alpha_N"/>
    <property type="match status" value="1"/>
</dbReference>
<evidence type="ECO:0000256" key="4">
    <source>
        <dbReference type="ARBA" id="ARBA00023002"/>
    </source>
</evidence>
<dbReference type="GO" id="GO:0005506">
    <property type="term" value="F:iron ion binding"/>
    <property type="evidence" value="ECO:0007669"/>
    <property type="project" value="InterPro"/>
</dbReference>
<protein>
    <submittedName>
        <fullName evidence="9">Ribosomal subunit interface protein</fullName>
    </submittedName>
</protein>
<dbReference type="Proteomes" id="UP000331127">
    <property type="component" value="Unassembled WGS sequence"/>
</dbReference>
<reference evidence="9 10" key="1">
    <citation type="submission" date="2019-10" db="EMBL/GenBank/DDBJ databases">
        <title>Whole genome shotgun sequence of Acrocarpospora macrocephala NBRC 16266.</title>
        <authorList>
            <person name="Ichikawa N."/>
            <person name="Kimura A."/>
            <person name="Kitahashi Y."/>
            <person name="Komaki H."/>
            <person name="Oguchi A."/>
        </authorList>
    </citation>
    <scope>NUCLEOTIDE SEQUENCE [LARGE SCALE GENOMIC DNA]</scope>
    <source>
        <strain evidence="9 10">NBRC 16266</strain>
    </source>
</reference>
<dbReference type="InterPro" id="IPR015879">
    <property type="entry name" value="Ring_hydroxy_dOase_asu_C_dom"/>
</dbReference>
<comment type="cofactor">
    <cofactor evidence="1">
        <name>Fe cation</name>
        <dbReference type="ChEBI" id="CHEBI:24875"/>
    </cofactor>
</comment>
<dbReference type="Pfam" id="PF00355">
    <property type="entry name" value="Rieske"/>
    <property type="match status" value="1"/>
</dbReference>
<evidence type="ECO:0000259" key="8">
    <source>
        <dbReference type="PROSITE" id="PS51296"/>
    </source>
</evidence>
<evidence type="ECO:0000256" key="5">
    <source>
        <dbReference type="ARBA" id="ARBA00023004"/>
    </source>
</evidence>
<accession>A0A5M3WPD6</accession>